<reference evidence="3" key="1">
    <citation type="submission" date="2022-11" db="UniProtKB">
        <authorList>
            <consortium name="WormBaseParasite"/>
        </authorList>
    </citation>
    <scope>IDENTIFICATION</scope>
</reference>
<dbReference type="AlphaFoldDB" id="A0A914ZZ59"/>
<keyword evidence="1" id="KW-1133">Transmembrane helix</keyword>
<keyword evidence="1" id="KW-0812">Transmembrane</keyword>
<dbReference type="WBParaSite" id="PgE012_g001_t02">
    <property type="protein sequence ID" value="PgE012_g001_t02"/>
    <property type="gene ID" value="PgE012_g001"/>
</dbReference>
<name>A0A914ZZ59_PARUN</name>
<accession>A0A914ZZ59</accession>
<evidence type="ECO:0000313" key="2">
    <source>
        <dbReference type="Proteomes" id="UP000887569"/>
    </source>
</evidence>
<keyword evidence="1" id="KW-0472">Membrane</keyword>
<organism evidence="2 3">
    <name type="scientific">Parascaris univalens</name>
    <name type="common">Nematode worm</name>
    <dbReference type="NCBI Taxonomy" id="6257"/>
    <lineage>
        <taxon>Eukaryota</taxon>
        <taxon>Metazoa</taxon>
        <taxon>Ecdysozoa</taxon>
        <taxon>Nematoda</taxon>
        <taxon>Chromadorea</taxon>
        <taxon>Rhabditida</taxon>
        <taxon>Spirurina</taxon>
        <taxon>Ascaridomorpha</taxon>
        <taxon>Ascaridoidea</taxon>
        <taxon>Ascarididae</taxon>
        <taxon>Parascaris</taxon>
    </lineage>
</organism>
<sequence>MLYPWQCREAHLLQMRPEVDCEEVFLQFNSPVCQLRVSAGFRTTMKANNRECLLLVLKDLRCLQKTLLVLLVSLFVYFLFCFFARLIPFQDLHVKKRKFKTRVSRTFLDVGSASAI</sequence>
<evidence type="ECO:0000313" key="3">
    <source>
        <dbReference type="WBParaSite" id="PgE012_g001_t02"/>
    </source>
</evidence>
<dbReference type="Proteomes" id="UP000887569">
    <property type="component" value="Unplaced"/>
</dbReference>
<evidence type="ECO:0000256" key="1">
    <source>
        <dbReference type="SAM" id="Phobius"/>
    </source>
</evidence>
<feature type="transmembrane region" description="Helical" evidence="1">
    <location>
        <begin position="67"/>
        <end position="87"/>
    </location>
</feature>
<protein>
    <submittedName>
        <fullName evidence="3">Bestrophin homolog</fullName>
    </submittedName>
</protein>
<proteinExistence type="predicted"/>
<keyword evidence="2" id="KW-1185">Reference proteome</keyword>